<sequence>MIISIYAKHQDYGISQQLVNQYYKLVEESFHCVTDEIQEEFNELENDFQRVEYVMTLLQIPAKGQSLVDALDINHAKRILQLENNKNDFLSILFLKHGAEAMKKNDIYLTLYDYTKAVFHAATNIQLALALAHRAEQLFSLGLISEAKHDSKRALKVSITFNLIIQIFLNPGEILAVVKPYSGPLSANLTKYCFVCLRRCHSLIPCKNCANVSLIMGRIYIMRTLNKFYCLFFTNFFKNGKSHAAFYGINETRTAEQNLWRSSDYASIAWLHPGTDNWKKAKGRYGSMLFDFTIASIFLTYCLYVCYLLTCQSSLFHRTTKPISLIRCATRFEFPISSWMPHSIGLLTVKSLVAMFEGGAFVLRNKMEFLEHTFVLDIGGYPMDWYASRNVYPTNHLPSQPPAIWIAACFLYHFQATAINSFRVNDFIYWDDSKMREYLTCSIYPPISLINHSCYPSADYYFTTDGALVLMLTRSLEKGREITITYSGTYFEEDTQSRRKFLKTSFFFKCMCEACQDEWNEDNPQELIRCSGCHFESGLTTTHCPICKSSLPILEGQRVITNSQALAEEMIYETWNNKIQKRFAFLNDKANSLLAPPSKTISLLTNAFLDKMEEKMAMWTEEPWHLNFFAFTGFGKSMFSVKDRWDLLA</sequence>
<dbReference type="GO" id="GO:0005737">
    <property type="term" value="C:cytoplasm"/>
    <property type="evidence" value="ECO:0007669"/>
    <property type="project" value="TreeGrafter"/>
</dbReference>
<keyword evidence="4" id="KW-1133">Transmembrane helix</keyword>
<dbReference type="AlphaFoldDB" id="A0A0R3T5X7"/>
<dbReference type="PANTHER" id="PTHR46165:SF6">
    <property type="entry name" value="SET AND MYND DOMAIN-CONTAINING PROTEIN 4-LIKE PROTEIN"/>
    <property type="match status" value="1"/>
</dbReference>
<dbReference type="GO" id="GO:0008168">
    <property type="term" value="F:methyltransferase activity"/>
    <property type="evidence" value="ECO:0007669"/>
    <property type="project" value="UniProtKB-KW"/>
</dbReference>
<accession>A0A0R3T5X7</accession>
<dbReference type="GO" id="GO:0042826">
    <property type="term" value="F:histone deacetylase binding"/>
    <property type="evidence" value="ECO:0007669"/>
    <property type="project" value="TreeGrafter"/>
</dbReference>
<gene>
    <name evidence="6" type="ORF">HNAJ_LOCUS2464</name>
</gene>
<dbReference type="GO" id="GO:0032259">
    <property type="term" value="P:methylation"/>
    <property type="evidence" value="ECO:0007669"/>
    <property type="project" value="UniProtKB-KW"/>
</dbReference>
<organism evidence="8">
    <name type="scientific">Rodentolepis nana</name>
    <name type="common">Dwarf tapeworm</name>
    <name type="synonym">Hymenolepis nana</name>
    <dbReference type="NCBI Taxonomy" id="102285"/>
    <lineage>
        <taxon>Eukaryota</taxon>
        <taxon>Metazoa</taxon>
        <taxon>Spiralia</taxon>
        <taxon>Lophotrochozoa</taxon>
        <taxon>Platyhelminthes</taxon>
        <taxon>Cestoda</taxon>
        <taxon>Eucestoda</taxon>
        <taxon>Cyclophyllidea</taxon>
        <taxon>Hymenolepididae</taxon>
        <taxon>Rodentolepis</taxon>
    </lineage>
</organism>
<dbReference type="EMBL" id="UZAE01001203">
    <property type="protein sequence ID" value="VDN98323.1"/>
    <property type="molecule type" value="Genomic_DNA"/>
</dbReference>
<evidence type="ECO:0000313" key="7">
    <source>
        <dbReference type="Proteomes" id="UP000278807"/>
    </source>
</evidence>
<dbReference type="SUPFAM" id="SSF82199">
    <property type="entry name" value="SET domain"/>
    <property type="match status" value="1"/>
</dbReference>
<dbReference type="Pfam" id="PF00856">
    <property type="entry name" value="SET"/>
    <property type="match status" value="1"/>
</dbReference>
<evidence type="ECO:0000256" key="3">
    <source>
        <dbReference type="ARBA" id="ARBA00022691"/>
    </source>
</evidence>
<dbReference type="Gene3D" id="2.170.270.10">
    <property type="entry name" value="SET domain"/>
    <property type="match status" value="1"/>
</dbReference>
<name>A0A0R3T5X7_RODNA</name>
<evidence type="ECO:0000256" key="1">
    <source>
        <dbReference type="ARBA" id="ARBA00022603"/>
    </source>
</evidence>
<dbReference type="PANTHER" id="PTHR46165">
    <property type="entry name" value="SET AND MYND DOMAIN-CONTAINING PROTEIN 4"/>
    <property type="match status" value="1"/>
</dbReference>
<evidence type="ECO:0000256" key="2">
    <source>
        <dbReference type="ARBA" id="ARBA00022679"/>
    </source>
</evidence>
<reference evidence="6 7" key="2">
    <citation type="submission" date="2018-11" db="EMBL/GenBank/DDBJ databases">
        <authorList>
            <consortium name="Pathogen Informatics"/>
        </authorList>
    </citation>
    <scope>NUCLEOTIDE SEQUENCE [LARGE SCALE GENOMIC DNA]</scope>
</reference>
<keyword evidence="4" id="KW-0472">Membrane</keyword>
<protein>
    <submittedName>
        <fullName evidence="8">SET domain-containing protein</fullName>
    </submittedName>
</protein>
<evidence type="ECO:0000313" key="8">
    <source>
        <dbReference type="WBParaSite" id="HNAJ_0000246501-mRNA-1"/>
    </source>
</evidence>
<dbReference type="Proteomes" id="UP000278807">
    <property type="component" value="Unassembled WGS sequence"/>
</dbReference>
<dbReference type="OrthoDB" id="62495at2759"/>
<evidence type="ECO:0000256" key="4">
    <source>
        <dbReference type="SAM" id="Phobius"/>
    </source>
</evidence>
<dbReference type="InterPro" id="IPR044421">
    <property type="entry name" value="SMYD4_SET"/>
</dbReference>
<dbReference type="InterPro" id="IPR046341">
    <property type="entry name" value="SET_dom_sf"/>
</dbReference>
<dbReference type="STRING" id="102285.A0A0R3T5X7"/>
<keyword evidence="1" id="KW-0489">Methyltransferase</keyword>
<keyword evidence="4" id="KW-0812">Transmembrane</keyword>
<keyword evidence="3" id="KW-0949">S-adenosyl-L-methionine</keyword>
<dbReference type="InterPro" id="IPR001214">
    <property type="entry name" value="SET_dom"/>
</dbReference>
<keyword evidence="2" id="KW-0808">Transferase</keyword>
<dbReference type="InterPro" id="IPR052097">
    <property type="entry name" value="SET-MYND_domain_protein"/>
</dbReference>
<evidence type="ECO:0000313" key="6">
    <source>
        <dbReference type="EMBL" id="VDN98323.1"/>
    </source>
</evidence>
<reference evidence="8" key="1">
    <citation type="submission" date="2017-02" db="UniProtKB">
        <authorList>
            <consortium name="WormBaseParasite"/>
        </authorList>
    </citation>
    <scope>IDENTIFICATION</scope>
</reference>
<dbReference type="CDD" id="cd10536">
    <property type="entry name" value="SET_SMYD4"/>
    <property type="match status" value="1"/>
</dbReference>
<dbReference type="WBParaSite" id="HNAJ_0000246501-mRNA-1">
    <property type="protein sequence ID" value="HNAJ_0000246501-mRNA-1"/>
    <property type="gene ID" value="HNAJ_0000246501"/>
</dbReference>
<feature type="domain" description="SET" evidence="5">
    <location>
        <begin position="440"/>
        <end position="486"/>
    </location>
</feature>
<keyword evidence="7" id="KW-1185">Reference proteome</keyword>
<feature type="transmembrane region" description="Helical" evidence="4">
    <location>
        <begin position="289"/>
        <end position="310"/>
    </location>
</feature>
<evidence type="ECO:0000259" key="5">
    <source>
        <dbReference type="Pfam" id="PF00856"/>
    </source>
</evidence>
<dbReference type="GO" id="GO:0005634">
    <property type="term" value="C:nucleus"/>
    <property type="evidence" value="ECO:0007669"/>
    <property type="project" value="TreeGrafter"/>
</dbReference>
<proteinExistence type="predicted"/>